<dbReference type="Proteomes" id="UP000818603">
    <property type="component" value="Unassembled WGS sequence"/>
</dbReference>
<reference evidence="2 4" key="2">
    <citation type="submission" date="2020-02" db="EMBL/GenBank/DDBJ databases">
        <title>Genome sequence of Parvularcula flava strain NH6-79.</title>
        <authorList>
            <person name="Abdul Karim M.H."/>
            <person name="Lam M.Q."/>
            <person name="Chen S.J."/>
            <person name="Yahya A."/>
            <person name="Shahir S."/>
            <person name="Shamsir M.S."/>
            <person name="Chong C.S."/>
        </authorList>
    </citation>
    <scope>NUCLEOTIDE SEQUENCE [LARGE SCALE GENOMIC DNA]</scope>
    <source>
        <strain evidence="2 4">NH6-79</strain>
    </source>
</reference>
<dbReference type="EMBL" id="VCJR02000005">
    <property type="protein sequence ID" value="NHK29408.1"/>
    <property type="molecule type" value="Genomic_DNA"/>
</dbReference>
<evidence type="ECO:0000313" key="2">
    <source>
        <dbReference type="EMBL" id="NHK29408.1"/>
    </source>
</evidence>
<dbReference type="Proteomes" id="UP000621856">
    <property type="component" value="Unassembled WGS sequence"/>
</dbReference>
<evidence type="ECO:0000313" key="4">
    <source>
        <dbReference type="Proteomes" id="UP000818603"/>
    </source>
</evidence>
<accession>A0A8J3ABB4</accession>
<gene>
    <name evidence="2" type="ORF">FF098_015945</name>
    <name evidence="1" type="ORF">GCM10011355_34110</name>
</gene>
<organism evidence="1 3">
    <name type="scientific">Aquisalinus luteolus</name>
    <dbReference type="NCBI Taxonomy" id="1566827"/>
    <lineage>
        <taxon>Bacteria</taxon>
        <taxon>Pseudomonadati</taxon>
        <taxon>Pseudomonadota</taxon>
        <taxon>Alphaproteobacteria</taxon>
        <taxon>Parvularculales</taxon>
        <taxon>Parvularculaceae</taxon>
        <taxon>Aquisalinus</taxon>
    </lineage>
</organism>
<name>A0A8J3ABB4_9PROT</name>
<evidence type="ECO:0000313" key="3">
    <source>
        <dbReference type="Proteomes" id="UP000621856"/>
    </source>
</evidence>
<proteinExistence type="predicted"/>
<keyword evidence="4" id="KW-1185">Reference proteome</keyword>
<protein>
    <submittedName>
        <fullName evidence="1">Uncharacterized protein</fullName>
    </submittedName>
</protein>
<comment type="caution">
    <text evidence="1">The sequence shown here is derived from an EMBL/GenBank/DDBJ whole genome shotgun (WGS) entry which is preliminary data.</text>
</comment>
<sequence>MQPPEPADFLYLFEDDEDITEKQALDYLQSLMTVLQGFVDLGFSIDSVHNCLPHNILESTRNPANAVKSKGARTPFETAALVAAESEE</sequence>
<reference evidence="1" key="1">
    <citation type="journal article" date="2014" name="Int. J. Syst. Evol. Microbiol.">
        <title>Complete genome sequence of Corynebacterium casei LMG S-19264T (=DSM 44701T), isolated from a smear-ripened cheese.</title>
        <authorList>
            <consortium name="US DOE Joint Genome Institute (JGI-PGF)"/>
            <person name="Walter F."/>
            <person name="Albersmeier A."/>
            <person name="Kalinowski J."/>
            <person name="Ruckert C."/>
        </authorList>
    </citation>
    <scope>NUCLEOTIDE SEQUENCE</scope>
    <source>
        <strain evidence="1">CGMCC 1.14984</strain>
    </source>
</reference>
<reference evidence="1" key="3">
    <citation type="submission" date="2020-09" db="EMBL/GenBank/DDBJ databases">
        <authorList>
            <person name="Sun Q."/>
            <person name="Zhou Y."/>
        </authorList>
    </citation>
    <scope>NUCLEOTIDE SEQUENCE</scope>
    <source>
        <strain evidence="1">CGMCC 1.14984</strain>
    </source>
</reference>
<dbReference type="RefSeq" id="WP_155142425.1">
    <property type="nucleotide sequence ID" value="NZ_BMGZ01000005.1"/>
</dbReference>
<dbReference type="AlphaFoldDB" id="A0A8J3ABB4"/>
<dbReference type="EMBL" id="BMGZ01000005">
    <property type="protein sequence ID" value="GGI02041.1"/>
    <property type="molecule type" value="Genomic_DNA"/>
</dbReference>
<evidence type="ECO:0000313" key="1">
    <source>
        <dbReference type="EMBL" id="GGI02041.1"/>
    </source>
</evidence>